<dbReference type="PANTHER" id="PTHR33132">
    <property type="entry name" value="OSJNBB0118P14.9 PROTEIN"/>
    <property type="match status" value="1"/>
</dbReference>
<reference evidence="3" key="2">
    <citation type="submission" date="2021-05" db="UniProtKB">
        <authorList>
            <consortium name="EnsemblPlants"/>
        </authorList>
    </citation>
    <scope>IDENTIFICATION</scope>
    <source>
        <strain evidence="3">subsp. malaccensis</strain>
    </source>
</reference>
<dbReference type="Proteomes" id="UP000012960">
    <property type="component" value="Unplaced"/>
</dbReference>
<dbReference type="EMBL" id="HG996466">
    <property type="protein sequence ID" value="CAG1858162.1"/>
    <property type="molecule type" value="Genomic_DNA"/>
</dbReference>
<keyword evidence="4" id="KW-1185">Reference proteome</keyword>
<name>A0A804HNT9_MUSAM</name>
<dbReference type="PANTHER" id="PTHR33132:SF135">
    <property type="entry name" value="OS02G0799700 PROTEIN"/>
    <property type="match status" value="1"/>
</dbReference>
<feature type="compositionally biased region" description="Low complexity" evidence="1">
    <location>
        <begin position="240"/>
        <end position="263"/>
    </location>
</feature>
<feature type="region of interest" description="Disordered" evidence="1">
    <location>
        <begin position="144"/>
        <end position="165"/>
    </location>
</feature>
<evidence type="ECO:0000256" key="1">
    <source>
        <dbReference type="SAM" id="MobiDB-lite"/>
    </source>
</evidence>
<evidence type="ECO:0000313" key="4">
    <source>
        <dbReference type="Proteomes" id="UP000012960"/>
    </source>
</evidence>
<protein>
    <submittedName>
        <fullName evidence="2">(wild Malaysian banana) hypothetical protein</fullName>
    </submittedName>
</protein>
<feature type="region of interest" description="Disordered" evidence="1">
    <location>
        <begin position="227"/>
        <end position="280"/>
    </location>
</feature>
<accession>A0A804HNT9</accession>
<evidence type="ECO:0000313" key="3">
    <source>
        <dbReference type="EnsemblPlants" id="Ma01_p00640.1"/>
    </source>
</evidence>
<evidence type="ECO:0000313" key="2">
    <source>
        <dbReference type="EMBL" id="CAG1858162.1"/>
    </source>
</evidence>
<gene>
    <name evidence="2" type="ORF">GSMUA_284570.1</name>
</gene>
<dbReference type="InParanoid" id="A0A804HNT9"/>
<reference evidence="2" key="1">
    <citation type="submission" date="2021-03" db="EMBL/GenBank/DDBJ databases">
        <authorList>
            <consortium name="Genoscope - CEA"/>
            <person name="William W."/>
        </authorList>
    </citation>
    <scope>NUCLEOTIDE SEQUENCE</scope>
    <source>
        <strain evidence="2">Doubled-haploid Pahang</strain>
    </source>
</reference>
<sequence length="280" mass="29291">MNSKPVRSRYFSIKAQSVSLIYHLCHRLLCSCMADGSSLRFGRDSSCFQNSPSQPLMAATSYRGRYGGGRDHTHSSSLRRSISPSGALRCSSASAFASSSASAFASSSPCSSALLHRSASLIRVIFAGPSPSPRSVRFAVASFHGNHSQKKPAKRPVVGSSDGGGRRRMCMCSPTTHPGSFRCRLHKGIGGRATAVASSSSSLCIRLNARPSAMTNSLVRWRASGCGGLSPPSTVPPPTSSGATPPSSPDPAASPSCPRPATTIPDDRRSPISKQIPGRS</sequence>
<dbReference type="Gramene" id="Ma01_t00640.1">
    <property type="protein sequence ID" value="Ma01_p00640.1"/>
    <property type="gene ID" value="Ma01_g00640"/>
</dbReference>
<dbReference type="AlphaFoldDB" id="A0A804HNT9"/>
<organism evidence="3 4">
    <name type="scientific">Musa acuminata subsp. malaccensis</name>
    <name type="common">Wild banana</name>
    <name type="synonym">Musa malaccensis</name>
    <dbReference type="NCBI Taxonomy" id="214687"/>
    <lineage>
        <taxon>Eukaryota</taxon>
        <taxon>Viridiplantae</taxon>
        <taxon>Streptophyta</taxon>
        <taxon>Embryophyta</taxon>
        <taxon>Tracheophyta</taxon>
        <taxon>Spermatophyta</taxon>
        <taxon>Magnoliopsida</taxon>
        <taxon>Liliopsida</taxon>
        <taxon>Zingiberales</taxon>
        <taxon>Musaceae</taxon>
        <taxon>Musa</taxon>
    </lineage>
</organism>
<dbReference type="EnsemblPlants" id="Ma01_t00640.1">
    <property type="protein sequence ID" value="Ma01_p00640.1"/>
    <property type="gene ID" value="Ma01_g00640"/>
</dbReference>
<proteinExistence type="predicted"/>